<dbReference type="Proteomes" id="UP000178249">
    <property type="component" value="Unassembled WGS sequence"/>
</dbReference>
<dbReference type="Pfam" id="PF13200">
    <property type="entry name" value="DUF4015"/>
    <property type="match status" value="2"/>
</dbReference>
<dbReference type="SUPFAM" id="SSF51445">
    <property type="entry name" value="(Trans)glycosidases"/>
    <property type="match status" value="1"/>
</dbReference>
<dbReference type="InterPro" id="IPR025275">
    <property type="entry name" value="DUF4015"/>
</dbReference>
<dbReference type="EMBL" id="MFKP01000054">
    <property type="protein sequence ID" value="OGG43067.1"/>
    <property type="molecule type" value="Genomic_DNA"/>
</dbReference>
<proteinExistence type="predicted"/>
<accession>A0A1F6C2Q1</accession>
<evidence type="ECO:0000259" key="1">
    <source>
        <dbReference type="Pfam" id="PF13200"/>
    </source>
</evidence>
<feature type="domain" description="DUF4015" evidence="1">
    <location>
        <begin position="343"/>
        <end position="391"/>
    </location>
</feature>
<feature type="domain" description="DUF4015" evidence="1">
    <location>
        <begin position="39"/>
        <end position="300"/>
    </location>
</feature>
<evidence type="ECO:0000313" key="2">
    <source>
        <dbReference type="EMBL" id="OGG43067.1"/>
    </source>
</evidence>
<dbReference type="InterPro" id="IPR017853">
    <property type="entry name" value="GH"/>
</dbReference>
<name>A0A1F6C2Q1_9BACT</name>
<protein>
    <recommendedName>
        <fullName evidence="1">DUF4015 domain-containing protein</fullName>
    </recommendedName>
</protein>
<dbReference type="AlphaFoldDB" id="A0A1F6C2Q1"/>
<comment type="caution">
    <text evidence="2">The sequence shown here is derived from an EMBL/GenBank/DDBJ whole genome shotgun (WGS) entry which is preliminary data.</text>
</comment>
<organism evidence="2 3">
    <name type="scientific">Candidatus Kaiserbacteria bacterium RIFCSPHIGHO2_01_FULL_48_10</name>
    <dbReference type="NCBI Taxonomy" id="1798476"/>
    <lineage>
        <taxon>Bacteria</taxon>
        <taxon>Candidatus Kaiseribacteriota</taxon>
    </lineage>
</organism>
<gene>
    <name evidence="2" type="ORF">A2841_01460</name>
</gene>
<reference evidence="2 3" key="1">
    <citation type="journal article" date="2016" name="Nat. Commun.">
        <title>Thousands of microbial genomes shed light on interconnected biogeochemical processes in an aquifer system.</title>
        <authorList>
            <person name="Anantharaman K."/>
            <person name="Brown C.T."/>
            <person name="Hug L.A."/>
            <person name="Sharon I."/>
            <person name="Castelle C.J."/>
            <person name="Probst A.J."/>
            <person name="Thomas B.C."/>
            <person name="Singh A."/>
            <person name="Wilkins M.J."/>
            <person name="Karaoz U."/>
            <person name="Brodie E.L."/>
            <person name="Williams K.H."/>
            <person name="Hubbard S.S."/>
            <person name="Banfield J.F."/>
        </authorList>
    </citation>
    <scope>NUCLEOTIDE SEQUENCE [LARGE SCALE GENOMIC DNA]</scope>
</reference>
<dbReference type="Gene3D" id="3.20.20.80">
    <property type="entry name" value="Glycosidases"/>
    <property type="match status" value="1"/>
</dbReference>
<sequence length="403" mass="45111">MVAFIPAEWTLEVGAVPSEAPVAHASDVVHLPTPEPLKAIYMSQCVVGTPSFRDSLVSFVGTSPLNAVIIDIKDYTGRIAFTTDNPLLKDSVSNECGARDMKAFIKTLHDKGIYVIARITVFQDPYYTKLHPEQSVQSKSRPGEPWKDYKGLSFIDVSAQPYWEYVVALSREAYDLGFDELNYDYIRWPSDGPMSDAQYPRAHLAEEIEKFWKYLAEHVKPTGAVLSADLFGMTTTNTDDLNIGQQLERALPYFDYVMPMVYPSHYPKTFLGLGNPNSDPYTVVNYSMAEAVKRTIAMETRVQTLSGVPLFKTETVPAMDSAGSPQGATTTREVPTGFYSKSAYPASKLRPWLQDFDYGKDYKPEDIEAQIKATTDAGLTSWAFWDAGNRYDNLRKFLATPND</sequence>
<evidence type="ECO:0000313" key="3">
    <source>
        <dbReference type="Proteomes" id="UP000178249"/>
    </source>
</evidence>